<evidence type="ECO:0000256" key="1">
    <source>
        <dbReference type="SAM" id="SignalP"/>
    </source>
</evidence>
<dbReference type="Pfam" id="PF01471">
    <property type="entry name" value="PG_binding_1"/>
    <property type="match status" value="1"/>
</dbReference>
<dbReference type="InterPro" id="IPR036365">
    <property type="entry name" value="PGBD-like_sf"/>
</dbReference>
<dbReference type="InterPro" id="IPR002477">
    <property type="entry name" value="Peptidoglycan-bd-like"/>
</dbReference>
<evidence type="ECO:0000313" key="3">
    <source>
        <dbReference type="EMBL" id="MDX3130586.1"/>
    </source>
</evidence>
<sequence length="138" mass="14210">MALSAARRRTAIMLASLTLVGGTATGGVAVAAGTGTAAAAVFPCDVNMSSSGRLSAGYYNGNTVIPSSSQVTAAGKEAQCILKYHGYNPGTVDGIFGRNSKAAAKRFQEIYNDACNGSLDEDGVVGEETWPRLRRLSC</sequence>
<organism evidence="3 4">
    <name type="scientific">Streptomyces europaeiscabiei</name>
    <dbReference type="NCBI Taxonomy" id="146819"/>
    <lineage>
        <taxon>Bacteria</taxon>
        <taxon>Bacillati</taxon>
        <taxon>Actinomycetota</taxon>
        <taxon>Actinomycetes</taxon>
        <taxon>Kitasatosporales</taxon>
        <taxon>Streptomycetaceae</taxon>
        <taxon>Streptomyces</taxon>
    </lineage>
</organism>
<comment type="caution">
    <text evidence="3">The sequence shown here is derived from an EMBL/GenBank/DDBJ whole genome shotgun (WGS) entry which is preliminary data.</text>
</comment>
<proteinExistence type="predicted"/>
<dbReference type="EMBL" id="JARAWN010000056">
    <property type="protein sequence ID" value="MDX3130586.1"/>
    <property type="molecule type" value="Genomic_DNA"/>
</dbReference>
<evidence type="ECO:0000313" key="4">
    <source>
        <dbReference type="Proteomes" id="UP001273589"/>
    </source>
</evidence>
<protein>
    <submittedName>
        <fullName evidence="3">Peptidoglycan-binding domain-containing protein</fullName>
    </submittedName>
</protein>
<accession>A0AAJ2ULB5</accession>
<dbReference type="AlphaFoldDB" id="A0AAJ2ULB5"/>
<name>A0AAJ2ULB5_9ACTN</name>
<gene>
    <name evidence="3" type="ORF">PV367_12450</name>
</gene>
<dbReference type="Gene3D" id="1.10.101.10">
    <property type="entry name" value="PGBD-like superfamily/PGBD"/>
    <property type="match status" value="1"/>
</dbReference>
<feature type="signal peptide" evidence="1">
    <location>
        <begin position="1"/>
        <end position="31"/>
    </location>
</feature>
<feature type="chain" id="PRO_5042525028" evidence="1">
    <location>
        <begin position="32"/>
        <end position="138"/>
    </location>
</feature>
<evidence type="ECO:0000259" key="2">
    <source>
        <dbReference type="Pfam" id="PF01471"/>
    </source>
</evidence>
<feature type="domain" description="Peptidoglycan binding-like" evidence="2">
    <location>
        <begin position="76"/>
        <end position="131"/>
    </location>
</feature>
<dbReference type="RefSeq" id="WP_319691319.1">
    <property type="nucleotide sequence ID" value="NZ_JARAWN010000056.1"/>
</dbReference>
<keyword evidence="1" id="KW-0732">Signal</keyword>
<dbReference type="SUPFAM" id="SSF47090">
    <property type="entry name" value="PGBD-like"/>
    <property type="match status" value="1"/>
</dbReference>
<dbReference type="Proteomes" id="UP001273589">
    <property type="component" value="Unassembled WGS sequence"/>
</dbReference>
<reference evidence="3" key="1">
    <citation type="journal article" date="2023" name="Microb. Genom.">
        <title>Mesoterricola silvestris gen. nov., sp. nov., Mesoterricola sediminis sp. nov., Geothrix oryzae sp. nov., Geothrix edaphica sp. nov., Geothrix rubra sp. nov., and Geothrix limicola sp. nov., six novel members of Acidobacteriota isolated from soils.</title>
        <authorList>
            <person name="Weisberg A.J."/>
            <person name="Pearce E."/>
            <person name="Kramer C.G."/>
            <person name="Chang J.H."/>
            <person name="Clarke C.R."/>
        </authorList>
    </citation>
    <scope>NUCLEOTIDE SEQUENCE</scope>
    <source>
        <strain evidence="3">ND06-05F</strain>
    </source>
</reference>
<dbReference type="InterPro" id="IPR036366">
    <property type="entry name" value="PGBDSf"/>
</dbReference>